<feature type="coiled-coil region" evidence="10">
    <location>
        <begin position="210"/>
        <end position="296"/>
    </location>
</feature>
<evidence type="ECO:0000256" key="2">
    <source>
        <dbReference type="ARBA" id="ARBA00004286"/>
    </source>
</evidence>
<comment type="subcellular location">
    <subcellularLocation>
        <location evidence="2">Chromosome</location>
    </subcellularLocation>
    <subcellularLocation>
        <location evidence="1">Nucleus</location>
    </subcellularLocation>
</comment>
<reference evidence="11" key="1">
    <citation type="submission" date="2020-12" db="EMBL/GenBank/DDBJ databases">
        <title>Metabolic potential, ecology and presence of endohyphal bacteria is reflected in genomic diversity of Mucoromycotina.</title>
        <authorList>
            <person name="Muszewska A."/>
            <person name="Okrasinska A."/>
            <person name="Steczkiewicz K."/>
            <person name="Drgas O."/>
            <person name="Orlowska M."/>
            <person name="Perlinska-Lenart U."/>
            <person name="Aleksandrzak-Piekarczyk T."/>
            <person name="Szatraj K."/>
            <person name="Zielenkiewicz U."/>
            <person name="Pilsyk S."/>
            <person name="Malc E."/>
            <person name="Mieczkowski P."/>
            <person name="Kruszewska J.S."/>
            <person name="Biernat P."/>
            <person name="Pawlowska J."/>
        </authorList>
    </citation>
    <scope>NUCLEOTIDE SEQUENCE</scope>
    <source>
        <strain evidence="11">WA0000017839</strain>
    </source>
</reference>
<sequence>MDNARHVRLNKIRGRYPHVFEAHKYCKENPDKFIGRIHGPVVLSINVKDARYASMVEQVLGGSASSHLRYFIVENEQDYRTFSRILVDEKKLKVNVAWPSVGNEVLRTPTSAAELKSRYGMDYYASDILEGDPHVMRYLAQEARISKIPLALSHSSEENISNSGIFQKFCVGQTYYNVKTAEYGKRNKQTSTTPIRTAEYLGEAVDNEAKNQLMEEYRTMEGNLQQADVMIKEYNLEHDQIKQKVQAYKHQKEDLISQKRDVQLAAQAYNMKLGKLEDLKKQLELLKQKPAVLQERIHKLKEDVVTQKSAEERFVKKYAQTLQKYVDCYEMRNIYKLQEIHANEKFKAIRNYATEQDKVLHDAENNLAAAKRSYQSAQRQALVYKKECEEAGNNLAEELHTLFQEILRKWKEEGTEETLETLEEKIAEEKGRAEGIRFANPDAMLHYEERKVEIDRLQQKIDSLDGDIEECKRQIATVKALWEPRIDALVQRISVKFSEAFERIRCSGEVAVDKHEDFDKWGINIWVKFRDTEKLQLLTGQRQSGGERSVSTVLYLMALQNLAKSPFRVVDEINQGMDPRNERMIHEQIVKGASAPGTSQYFLITPKLLPNLFYNERMRVLCIYNSEWLPAKIKPLSSYLEHAHANGIS</sequence>
<organism evidence="11 12">
    <name type="scientific">Mucor saturninus</name>
    <dbReference type="NCBI Taxonomy" id="64648"/>
    <lineage>
        <taxon>Eukaryota</taxon>
        <taxon>Fungi</taxon>
        <taxon>Fungi incertae sedis</taxon>
        <taxon>Mucoromycota</taxon>
        <taxon>Mucoromycotina</taxon>
        <taxon>Mucoromycetes</taxon>
        <taxon>Mucorales</taxon>
        <taxon>Mucorineae</taxon>
        <taxon>Mucoraceae</taxon>
        <taxon>Mucor</taxon>
    </lineage>
</organism>
<accession>A0A8H7UWN3</accession>
<dbReference type="GO" id="GO:0000724">
    <property type="term" value="P:double-strand break repair via homologous recombination"/>
    <property type="evidence" value="ECO:0007669"/>
    <property type="project" value="TreeGrafter"/>
</dbReference>
<dbReference type="InterPro" id="IPR027417">
    <property type="entry name" value="P-loop_NTPase"/>
</dbReference>
<dbReference type="GO" id="GO:0030915">
    <property type="term" value="C:Smc5-Smc6 complex"/>
    <property type="evidence" value="ECO:0007669"/>
    <property type="project" value="TreeGrafter"/>
</dbReference>
<keyword evidence="7" id="KW-0067">ATP-binding</keyword>
<protein>
    <recommendedName>
        <fullName evidence="4">Structural maintenance of chromosomes protein 5</fullName>
    </recommendedName>
</protein>
<comment type="similarity">
    <text evidence="3">Belongs to the SMC family. SMC5 subfamily.</text>
</comment>
<keyword evidence="8 10" id="KW-0175">Coiled coil</keyword>
<evidence type="ECO:0000313" key="12">
    <source>
        <dbReference type="Proteomes" id="UP000603453"/>
    </source>
</evidence>
<dbReference type="GO" id="GO:0003697">
    <property type="term" value="F:single-stranded DNA binding"/>
    <property type="evidence" value="ECO:0007669"/>
    <property type="project" value="TreeGrafter"/>
</dbReference>
<evidence type="ECO:0000256" key="4">
    <source>
        <dbReference type="ARBA" id="ARBA00018687"/>
    </source>
</evidence>
<dbReference type="OrthoDB" id="10254973at2759"/>
<evidence type="ECO:0000256" key="8">
    <source>
        <dbReference type="ARBA" id="ARBA00023054"/>
    </source>
</evidence>
<comment type="caution">
    <text evidence="11">The sequence shown here is derived from an EMBL/GenBank/DDBJ whole genome shotgun (WGS) entry which is preliminary data.</text>
</comment>
<evidence type="ECO:0000256" key="1">
    <source>
        <dbReference type="ARBA" id="ARBA00004123"/>
    </source>
</evidence>
<dbReference type="SUPFAM" id="SSF52540">
    <property type="entry name" value="P-loop containing nucleoside triphosphate hydrolases"/>
    <property type="match status" value="1"/>
</dbReference>
<dbReference type="Gene3D" id="3.40.50.300">
    <property type="entry name" value="P-loop containing nucleotide triphosphate hydrolases"/>
    <property type="match status" value="1"/>
</dbReference>
<evidence type="ECO:0000256" key="9">
    <source>
        <dbReference type="ARBA" id="ARBA00023242"/>
    </source>
</evidence>
<dbReference type="FunFam" id="3.40.50.300:FF:001301">
    <property type="entry name" value="Structural maintenance of chromosomes 5"/>
    <property type="match status" value="1"/>
</dbReference>
<keyword evidence="9" id="KW-0539">Nucleus</keyword>
<name>A0A8H7UWN3_9FUNG</name>
<dbReference type="GO" id="GO:0005634">
    <property type="term" value="C:nucleus"/>
    <property type="evidence" value="ECO:0007669"/>
    <property type="project" value="UniProtKB-SubCell"/>
</dbReference>
<keyword evidence="6" id="KW-0547">Nucleotide-binding</keyword>
<evidence type="ECO:0000313" key="11">
    <source>
        <dbReference type="EMBL" id="KAG2201411.1"/>
    </source>
</evidence>
<dbReference type="AlphaFoldDB" id="A0A8H7UWN3"/>
<keyword evidence="12" id="KW-1185">Reference proteome</keyword>
<gene>
    <name evidence="11" type="ORF">INT47_001460</name>
</gene>
<dbReference type="PANTHER" id="PTHR45916">
    <property type="entry name" value="STRUCTURAL MAINTENANCE OF CHROMOSOMES PROTEIN 5"/>
    <property type="match status" value="1"/>
</dbReference>
<keyword evidence="5" id="KW-0158">Chromosome</keyword>
<dbReference type="Proteomes" id="UP000603453">
    <property type="component" value="Unassembled WGS sequence"/>
</dbReference>
<evidence type="ECO:0000256" key="10">
    <source>
        <dbReference type="SAM" id="Coils"/>
    </source>
</evidence>
<dbReference type="GO" id="GO:0005524">
    <property type="term" value="F:ATP binding"/>
    <property type="evidence" value="ECO:0007669"/>
    <property type="project" value="UniProtKB-KW"/>
</dbReference>
<evidence type="ECO:0000256" key="7">
    <source>
        <dbReference type="ARBA" id="ARBA00022840"/>
    </source>
</evidence>
<evidence type="ECO:0000256" key="6">
    <source>
        <dbReference type="ARBA" id="ARBA00022741"/>
    </source>
</evidence>
<dbReference type="PANTHER" id="PTHR45916:SF1">
    <property type="entry name" value="STRUCTURAL MAINTENANCE OF CHROMOSOMES PROTEIN 5"/>
    <property type="match status" value="1"/>
</dbReference>
<evidence type="ECO:0000256" key="5">
    <source>
        <dbReference type="ARBA" id="ARBA00022454"/>
    </source>
</evidence>
<dbReference type="EMBL" id="JAEPRD010000071">
    <property type="protein sequence ID" value="KAG2201411.1"/>
    <property type="molecule type" value="Genomic_DNA"/>
</dbReference>
<evidence type="ECO:0000256" key="3">
    <source>
        <dbReference type="ARBA" id="ARBA00010171"/>
    </source>
</evidence>
<feature type="coiled-coil region" evidence="10">
    <location>
        <begin position="360"/>
        <end position="474"/>
    </location>
</feature>
<proteinExistence type="inferred from homology"/>